<dbReference type="PROSITE" id="PS50801">
    <property type="entry name" value="STAS"/>
    <property type="match status" value="1"/>
</dbReference>
<organism evidence="2 3">
    <name type="scientific">Idiomarina baltica</name>
    <dbReference type="NCBI Taxonomy" id="190892"/>
    <lineage>
        <taxon>Bacteria</taxon>
        <taxon>Pseudomonadati</taxon>
        <taxon>Pseudomonadota</taxon>
        <taxon>Gammaproteobacteria</taxon>
        <taxon>Alteromonadales</taxon>
        <taxon>Idiomarinaceae</taxon>
        <taxon>Idiomarina</taxon>
    </lineage>
</organism>
<protein>
    <submittedName>
        <fullName evidence="2">STAS domain-containing protein</fullName>
    </submittedName>
</protein>
<dbReference type="RefSeq" id="WP_006956856.1">
    <property type="nucleotide sequence ID" value="NZ_DBGH01000018.1"/>
</dbReference>
<evidence type="ECO:0000313" key="3">
    <source>
        <dbReference type="Proteomes" id="UP000262878"/>
    </source>
</evidence>
<accession>A0A348WNH8</accession>
<feature type="domain" description="STAS" evidence="1">
    <location>
        <begin position="16"/>
        <end position="100"/>
    </location>
</feature>
<name>A0A348WNH8_9GAMM</name>
<sequence length="100" mass="10710">MSQAQMNFQLANDGTLSLAGSLTRSAIPAQWNALSQLLNEKTVKQVDVAEVTLIDTAGVAILLEVIKHNRDAVPLQCKGSSEQLRQIVTVSGVDHLLSLS</sequence>
<dbReference type="SUPFAM" id="SSF52091">
    <property type="entry name" value="SpoIIaa-like"/>
    <property type="match status" value="1"/>
</dbReference>
<reference evidence="2 3" key="1">
    <citation type="journal article" date="2018" name="Nat. Biotechnol.">
        <title>A standardized bacterial taxonomy based on genome phylogeny substantially revises the tree of life.</title>
        <authorList>
            <person name="Parks D.H."/>
            <person name="Chuvochina M."/>
            <person name="Waite D.W."/>
            <person name="Rinke C."/>
            <person name="Skarshewski A."/>
            <person name="Chaumeil P.A."/>
            <person name="Hugenholtz P."/>
        </authorList>
    </citation>
    <scope>NUCLEOTIDE SEQUENCE [LARGE SCALE GENOMIC DNA]</scope>
    <source>
        <strain evidence="2">UBA9360</strain>
    </source>
</reference>
<dbReference type="AlphaFoldDB" id="A0A348WNH8"/>
<dbReference type="Gene3D" id="3.30.750.24">
    <property type="entry name" value="STAS domain"/>
    <property type="match status" value="1"/>
</dbReference>
<dbReference type="InterPro" id="IPR036513">
    <property type="entry name" value="STAS_dom_sf"/>
</dbReference>
<evidence type="ECO:0000313" key="2">
    <source>
        <dbReference type="EMBL" id="HAR56090.1"/>
    </source>
</evidence>
<comment type="caution">
    <text evidence="2">The sequence shown here is derived from an EMBL/GenBank/DDBJ whole genome shotgun (WGS) entry which is preliminary data.</text>
</comment>
<dbReference type="Pfam" id="PF13466">
    <property type="entry name" value="STAS_2"/>
    <property type="match status" value="1"/>
</dbReference>
<dbReference type="EMBL" id="DMUP01000108">
    <property type="protein sequence ID" value="HAR56090.1"/>
    <property type="molecule type" value="Genomic_DNA"/>
</dbReference>
<dbReference type="InterPro" id="IPR002645">
    <property type="entry name" value="STAS_dom"/>
</dbReference>
<gene>
    <name evidence="2" type="ORF">DCR58_04805</name>
</gene>
<dbReference type="STRING" id="314276.OS145_05360"/>
<evidence type="ECO:0000259" key="1">
    <source>
        <dbReference type="PROSITE" id="PS50801"/>
    </source>
</evidence>
<dbReference type="Proteomes" id="UP000262878">
    <property type="component" value="Unassembled WGS sequence"/>
</dbReference>
<proteinExistence type="predicted"/>
<dbReference type="PANTHER" id="PTHR35849:SF1">
    <property type="entry name" value="INTERMEMBRANE PHOSPHOLIPID TRANSPORT SYSTEM BINDING PROTEIN MLAB"/>
    <property type="match status" value="1"/>
</dbReference>
<dbReference type="InterPro" id="IPR052746">
    <property type="entry name" value="MlaB_ABC_Transporter"/>
</dbReference>
<dbReference type="PANTHER" id="PTHR35849">
    <property type="entry name" value="BLR2341 PROTEIN"/>
    <property type="match status" value="1"/>
</dbReference>
<dbReference type="InterPro" id="IPR058548">
    <property type="entry name" value="MlaB-like_STAS"/>
</dbReference>